<evidence type="ECO:0000313" key="2">
    <source>
        <dbReference type="Proteomes" id="UP000276603"/>
    </source>
</evidence>
<gene>
    <name evidence="1" type="ORF">D7Z94_18425</name>
</gene>
<protein>
    <submittedName>
        <fullName evidence="1">Sigma-70 family RNA polymerase sigma factor</fullName>
    </submittedName>
</protein>
<dbReference type="Proteomes" id="UP000276603">
    <property type="component" value="Unassembled WGS sequence"/>
</dbReference>
<evidence type="ECO:0000313" key="1">
    <source>
        <dbReference type="EMBL" id="RKN80210.1"/>
    </source>
</evidence>
<keyword evidence="2" id="KW-1185">Reference proteome</keyword>
<dbReference type="RefSeq" id="WP_120713019.1">
    <property type="nucleotide sequence ID" value="NZ_RBCJ01000003.1"/>
</dbReference>
<sequence length="230" mass="26822">MSTKELYRHKQENDFEQFYEKLEAFLPELKKFMTGSLKAAEKQGDLDVGFYDAEGMLNEVYLDAFKAFSGEMDDKRLRRSLFKKAIQKMDEKRAQEIPDDVNTHALLKSEMKLLSEDFTTDGDGDLILNEELDDISYQQKQGWSKQIYLDAALEQLMVQRFGLNEASLLSEEKRRLLGFLYSTIPPRSKLVVELLVFGDQDTLEISQILEVPEEVIQRILFKAKERFRLL</sequence>
<dbReference type="InterPro" id="IPR013324">
    <property type="entry name" value="RNA_pol_sigma_r3/r4-like"/>
</dbReference>
<reference evidence="1 2" key="1">
    <citation type="submission" date="2018-10" db="EMBL/GenBank/DDBJ databases">
        <title>Ulvibacterium marinum gen. nov., sp. nov., a novel marine bacterium of the family Flavobacteriaceae, isolated from a culture of the green alga Ulva prolifera.</title>
        <authorList>
            <person name="Zhang Z."/>
        </authorList>
    </citation>
    <scope>NUCLEOTIDE SEQUENCE [LARGE SCALE GENOMIC DNA]</scope>
    <source>
        <strain evidence="1 2">CCMM003</strain>
    </source>
</reference>
<dbReference type="AlphaFoldDB" id="A0A3B0C426"/>
<dbReference type="EMBL" id="RBCJ01000003">
    <property type="protein sequence ID" value="RKN80210.1"/>
    <property type="molecule type" value="Genomic_DNA"/>
</dbReference>
<comment type="caution">
    <text evidence="1">The sequence shown here is derived from an EMBL/GenBank/DDBJ whole genome shotgun (WGS) entry which is preliminary data.</text>
</comment>
<dbReference type="Gene3D" id="1.10.10.10">
    <property type="entry name" value="Winged helix-like DNA-binding domain superfamily/Winged helix DNA-binding domain"/>
    <property type="match status" value="1"/>
</dbReference>
<dbReference type="InterPro" id="IPR036388">
    <property type="entry name" value="WH-like_DNA-bd_sf"/>
</dbReference>
<organism evidence="1 2">
    <name type="scientific">Ulvibacterium marinum</name>
    <dbReference type="NCBI Taxonomy" id="2419782"/>
    <lineage>
        <taxon>Bacteria</taxon>
        <taxon>Pseudomonadati</taxon>
        <taxon>Bacteroidota</taxon>
        <taxon>Flavobacteriia</taxon>
        <taxon>Flavobacteriales</taxon>
        <taxon>Flavobacteriaceae</taxon>
        <taxon>Ulvibacterium</taxon>
    </lineage>
</organism>
<proteinExistence type="predicted"/>
<name>A0A3B0C426_9FLAO</name>
<dbReference type="OrthoDB" id="1226308at2"/>
<accession>A0A3B0C426</accession>
<dbReference type="SUPFAM" id="SSF88659">
    <property type="entry name" value="Sigma3 and sigma4 domains of RNA polymerase sigma factors"/>
    <property type="match status" value="1"/>
</dbReference>